<reference evidence="3" key="2">
    <citation type="submission" date="2020-04" db="EMBL/GenBank/DDBJ databases">
        <authorList>
            <consortium name="NCBI Genome Project"/>
        </authorList>
    </citation>
    <scope>NUCLEOTIDE SEQUENCE</scope>
    <source>
        <strain evidence="3">CBS 304.34</strain>
    </source>
</reference>
<feature type="non-terminal residue" evidence="1">
    <location>
        <position position="1"/>
    </location>
</feature>
<accession>A0A6A6YNW4</accession>
<protein>
    <recommendedName>
        <fullName evidence="4">MULE transposase domain-containing protein</fullName>
    </recommendedName>
</protein>
<evidence type="ECO:0008006" key="4">
    <source>
        <dbReference type="Google" id="ProtNLM"/>
    </source>
</evidence>
<dbReference type="AlphaFoldDB" id="A0A6A6YNW4"/>
<evidence type="ECO:0000313" key="2">
    <source>
        <dbReference type="Proteomes" id="UP000504636"/>
    </source>
</evidence>
<proteinExistence type="predicted"/>
<evidence type="ECO:0000313" key="1">
    <source>
        <dbReference type="EMBL" id="KAF2809704.1"/>
    </source>
</evidence>
<dbReference type="OrthoDB" id="3940819at2759"/>
<organism evidence="1">
    <name type="scientific">Mytilinidion resinicola</name>
    <dbReference type="NCBI Taxonomy" id="574789"/>
    <lineage>
        <taxon>Eukaryota</taxon>
        <taxon>Fungi</taxon>
        <taxon>Dikarya</taxon>
        <taxon>Ascomycota</taxon>
        <taxon>Pezizomycotina</taxon>
        <taxon>Dothideomycetes</taxon>
        <taxon>Pleosporomycetidae</taxon>
        <taxon>Mytilinidiales</taxon>
        <taxon>Mytilinidiaceae</taxon>
        <taxon>Mytilinidion</taxon>
    </lineage>
</organism>
<dbReference type="EMBL" id="MU003701">
    <property type="protein sequence ID" value="KAF2809704.1"/>
    <property type="molecule type" value="Genomic_DNA"/>
</dbReference>
<reference evidence="3" key="3">
    <citation type="submission" date="2025-04" db="UniProtKB">
        <authorList>
            <consortium name="RefSeq"/>
        </authorList>
    </citation>
    <scope>IDENTIFICATION</scope>
    <source>
        <strain evidence="3">CBS 304.34</strain>
    </source>
</reference>
<keyword evidence="2" id="KW-1185">Reference proteome</keyword>
<dbReference type="Proteomes" id="UP000504636">
    <property type="component" value="Unplaced"/>
</dbReference>
<name>A0A6A6YNW4_9PEZI</name>
<gene>
    <name evidence="1 3" type="ORF">BDZ99DRAFT_387971</name>
</gene>
<dbReference type="GeneID" id="54456440"/>
<reference evidence="1 3" key="1">
    <citation type="journal article" date="2020" name="Stud. Mycol.">
        <title>101 Dothideomycetes genomes: a test case for predicting lifestyles and emergence of pathogens.</title>
        <authorList>
            <person name="Haridas S."/>
            <person name="Albert R."/>
            <person name="Binder M."/>
            <person name="Bloem J."/>
            <person name="Labutti K."/>
            <person name="Salamov A."/>
            <person name="Andreopoulos B."/>
            <person name="Baker S."/>
            <person name="Barry K."/>
            <person name="Bills G."/>
            <person name="Bluhm B."/>
            <person name="Cannon C."/>
            <person name="Castanera R."/>
            <person name="Culley D."/>
            <person name="Daum C."/>
            <person name="Ezra D."/>
            <person name="Gonzalez J."/>
            <person name="Henrissat B."/>
            <person name="Kuo A."/>
            <person name="Liang C."/>
            <person name="Lipzen A."/>
            <person name="Lutzoni F."/>
            <person name="Magnuson J."/>
            <person name="Mondo S."/>
            <person name="Nolan M."/>
            <person name="Ohm R."/>
            <person name="Pangilinan J."/>
            <person name="Park H.-J."/>
            <person name="Ramirez L."/>
            <person name="Alfaro M."/>
            <person name="Sun H."/>
            <person name="Tritt A."/>
            <person name="Yoshinaga Y."/>
            <person name="Zwiers L.-H."/>
            <person name="Turgeon B."/>
            <person name="Goodwin S."/>
            <person name="Spatafora J."/>
            <person name="Crous P."/>
            <person name="Grigoriev I."/>
        </authorList>
    </citation>
    <scope>NUCLEOTIDE SEQUENCE</scope>
    <source>
        <strain evidence="1 3">CBS 304.34</strain>
    </source>
</reference>
<evidence type="ECO:0000313" key="3">
    <source>
        <dbReference type="RefSeq" id="XP_033576668.1"/>
    </source>
</evidence>
<dbReference type="RefSeq" id="XP_033576668.1">
    <property type="nucleotide sequence ID" value="XM_033715547.1"/>
</dbReference>
<sequence length="542" mass="63472">YVSCINHTGQHHNGHYFKIVPTNLWPEIPFLIMRFNNQGLEPDKNEDCFVIETNQSRKKFCGRLLQATCNVVFNIFVPKDRTECEYILFTSHGTHTHPPPPGRRTPQELIAGLMSVISRINDPALTTNGLLKNPALREFCLQHQGKSLIDVHKSFANMDKVSVLIYKQRLLSYPEGQDIAGVEHEFKTRHLGNPDAYIQRIYNDGANILIFCFFKQQAKLLLQLESYECEMGFKRLYNSEEKEIVFTTFSQEHGKVITLARVLVNRESVVLYERMFSMFFDTVSKLFEVPILWFHIHGRGFRAMVMDMDTKQMPGFGRYLSGIDPQRRHWQWHVKHAVVYCTIHFQHGVERAVGIGTRRPTSLWHRMISLQHCQSAEEYMTLCDLLMNDKVQGWARHKRHPIIASGLNKYCSDVDPEIWDKLRKNTNATEQTHYKSDSMGRRLSLLRAIHYGEILDRRDYQQEAVRTWHGIGHTYRSTALTTRYEEANRRESKLSLIHYHCITNIFLKRLSLKENFRQGRSGDVTMMTTTFLTFYQRQHLLV</sequence>